<sequence length="104" mass="11419">MGATAATSSNAVIKMSTRRCHRNRVVCGQFCSWIKGVFRPDIFNIDVDIKRDGWLATEAAKTETAVRKHSLSMTPSETFAYFAAAQHVGRVMINPAAFLPSDGK</sequence>
<evidence type="ECO:0000313" key="2">
    <source>
        <dbReference type="Proteomes" id="UP000070498"/>
    </source>
</evidence>
<dbReference type="Proteomes" id="UP000070498">
    <property type="component" value="Unassembled WGS sequence"/>
</dbReference>
<dbReference type="EMBL" id="LNUW01000035">
    <property type="protein sequence ID" value="KXG84877.1"/>
    <property type="molecule type" value="Genomic_DNA"/>
</dbReference>
<evidence type="ECO:0000313" key="1">
    <source>
        <dbReference type="EMBL" id="KXG84877.1"/>
    </source>
</evidence>
<dbReference type="AlphaFoldDB" id="A0A135P0A8"/>
<protein>
    <submittedName>
        <fullName evidence="1">Uncharacterized protein</fullName>
    </submittedName>
</protein>
<accession>A0A135P0A8</accession>
<name>A0A135P0A8_9HYPH</name>
<keyword evidence="2" id="KW-1185">Reference proteome</keyword>
<proteinExistence type="predicted"/>
<reference evidence="1 2" key="1">
    <citation type="submission" date="2015-11" db="EMBL/GenBank/DDBJ databases">
        <title>Draft genome sequence of Agrobacterium sp. R89-1.</title>
        <authorList>
            <person name="Zahradnik J."/>
            <person name="Kyslikova E."/>
            <person name="Palyzova A."/>
            <person name="Kyslik P."/>
        </authorList>
    </citation>
    <scope>NUCLEOTIDE SEQUENCE [LARGE SCALE GENOMIC DNA]</scope>
    <source>
        <strain evidence="1 2">R89-1</strain>
    </source>
</reference>
<organism evidence="1 2">
    <name type="scientific">Agrobacterium bohemicum</name>
    <dbReference type="NCBI Taxonomy" id="2052828"/>
    <lineage>
        <taxon>Bacteria</taxon>
        <taxon>Pseudomonadati</taxon>
        <taxon>Pseudomonadota</taxon>
        <taxon>Alphaproteobacteria</taxon>
        <taxon>Hyphomicrobiales</taxon>
        <taxon>Rhizobiaceae</taxon>
        <taxon>Rhizobium/Agrobacterium group</taxon>
        <taxon>Agrobacterium</taxon>
    </lineage>
</organism>
<gene>
    <name evidence="1" type="ORF">ATO67_09565</name>
</gene>
<comment type="caution">
    <text evidence="1">The sequence shown here is derived from an EMBL/GenBank/DDBJ whole genome shotgun (WGS) entry which is preliminary data.</text>
</comment>